<name>A0A3N9Q0Z7_9BACL</name>
<organism evidence="1 2">
    <name type="scientific">Paenibacillus rhizophilus</name>
    <dbReference type="NCBI Taxonomy" id="1850366"/>
    <lineage>
        <taxon>Bacteria</taxon>
        <taxon>Bacillati</taxon>
        <taxon>Bacillota</taxon>
        <taxon>Bacilli</taxon>
        <taxon>Bacillales</taxon>
        <taxon>Paenibacillaceae</taxon>
        <taxon>Paenibacillus</taxon>
    </lineage>
</organism>
<dbReference type="Gene3D" id="3.10.450.420">
    <property type="match status" value="1"/>
</dbReference>
<dbReference type="OrthoDB" id="1803673at2"/>
<dbReference type="Pfam" id="PF16800">
    <property type="entry name" value="Endopep_inhib"/>
    <property type="match status" value="1"/>
</dbReference>
<sequence>MELIPFMQKERQTMTTPLTRKLTAGVLVGTLLLSGITIGIPNHASAKGLGPGQAAAIASASKTFTYKNAVYTLRLPNDWKNRLQFAEKDKQTLVYYVPESQLLQKELLFTIEAIDSAKWMDDTESGVYTALGSLNGSVYALHKSGETPYTKMPNSSDYRMARKILATLKNSLSFSFNQTQQAAPAMALVLTDARQAAELYAFGLQRRSASIQYATFSDALKKTMYPVFKELNWVTGVSSPWITKWEVTKDTVIGSSKEQIELRLDTATSTGSEPSVQLTLSLEKENGSWVIAALSSDRELPRSGVPVKKDGVPAFGSADAVSLAAKAAAHYWHIMSGGKAVKEGEIREFSIPGKGDHYRWLGEDLSTKEKLFAYLKEVYTPEKVQQYWNSQTQSGSLAIVGGRLAQPNADGGSLRDWTKAKASLLTDGAEAKTFRFDVPQGEAEHTIIDAPFRFVKGTGWRLDSEVSIIK</sequence>
<keyword evidence="2" id="KW-1185">Reference proteome</keyword>
<gene>
    <name evidence="1" type="ORF">EH198_12625</name>
</gene>
<dbReference type="Proteomes" id="UP000282529">
    <property type="component" value="Unassembled WGS sequence"/>
</dbReference>
<dbReference type="EMBL" id="RQPI01000006">
    <property type="protein sequence ID" value="RQW11166.1"/>
    <property type="molecule type" value="Genomic_DNA"/>
</dbReference>
<dbReference type="AlphaFoldDB" id="A0A3N9Q0Z7"/>
<comment type="caution">
    <text evidence="1">The sequence shown here is derived from an EMBL/GenBank/DDBJ whole genome shotgun (WGS) entry which is preliminary data.</text>
</comment>
<evidence type="ECO:0000313" key="2">
    <source>
        <dbReference type="Proteomes" id="UP000282529"/>
    </source>
</evidence>
<dbReference type="RefSeq" id="WP_124695896.1">
    <property type="nucleotide sequence ID" value="NZ_JBHUFE010000031.1"/>
</dbReference>
<accession>A0A3N9Q0Z7</accession>
<protein>
    <submittedName>
        <fullName evidence="1">Uncharacterized protein</fullName>
    </submittedName>
</protein>
<evidence type="ECO:0000313" key="1">
    <source>
        <dbReference type="EMBL" id="RQW11166.1"/>
    </source>
</evidence>
<proteinExistence type="predicted"/>
<dbReference type="InterPro" id="IPR031841">
    <property type="entry name" value="Endopep_inhib"/>
</dbReference>
<reference evidence="1 2" key="1">
    <citation type="submission" date="2018-11" db="EMBL/GenBank/DDBJ databases">
        <title>Genome sequence of strain 7197.</title>
        <authorList>
            <person name="Gao J."/>
            <person name="Sun J."/>
        </authorList>
    </citation>
    <scope>NUCLEOTIDE SEQUENCE [LARGE SCALE GENOMIC DNA]</scope>
    <source>
        <strain evidence="1 2">7197</strain>
    </source>
</reference>
<dbReference type="InterPro" id="IPR053749">
    <property type="entry name" value="TA_system-associated_sf"/>
</dbReference>